<feature type="domain" description="FAD-dependent urate hydroxylase HpyO/Asp monooxygenase CreE-like FAD/NAD(P)-binding" evidence="1">
    <location>
        <begin position="11"/>
        <end position="112"/>
    </location>
</feature>
<protein>
    <submittedName>
        <fullName evidence="2">FAD/NAD(P)-binding protein</fullName>
    </submittedName>
</protein>
<dbReference type="InterPro" id="IPR038732">
    <property type="entry name" value="HpyO/CreE_NAD-binding"/>
</dbReference>
<dbReference type="Pfam" id="PF13454">
    <property type="entry name" value="NAD_binding_9"/>
    <property type="match status" value="1"/>
</dbReference>
<evidence type="ECO:0000313" key="3">
    <source>
        <dbReference type="Proteomes" id="UP000580709"/>
    </source>
</evidence>
<organism evidence="2 3">
    <name type="scientific">Corynebacterium sanguinis</name>
    <dbReference type="NCBI Taxonomy" id="2594913"/>
    <lineage>
        <taxon>Bacteria</taxon>
        <taxon>Bacillati</taxon>
        <taxon>Actinomycetota</taxon>
        <taxon>Actinomycetes</taxon>
        <taxon>Mycobacteriales</taxon>
        <taxon>Corynebacteriaceae</taxon>
        <taxon>Corynebacterium</taxon>
    </lineage>
</organism>
<evidence type="ECO:0000313" key="2">
    <source>
        <dbReference type="EMBL" id="MBA4505529.1"/>
    </source>
</evidence>
<reference evidence="2 3" key="1">
    <citation type="submission" date="2020-07" db="EMBL/GenBank/DDBJ databases">
        <authorList>
            <person name="Khare M."/>
        </authorList>
    </citation>
    <scope>NUCLEOTIDE SEQUENCE [LARGE SCALE GENOMIC DNA]</scope>
    <source>
        <strain evidence="2 3">P8776</strain>
    </source>
</reference>
<name>A0A838WUG8_9CORY</name>
<dbReference type="EMBL" id="JACEOR010000399">
    <property type="protein sequence ID" value="MBA4505529.1"/>
    <property type="molecule type" value="Genomic_DNA"/>
</dbReference>
<keyword evidence="3" id="KW-1185">Reference proteome</keyword>
<proteinExistence type="predicted"/>
<dbReference type="Proteomes" id="UP000580709">
    <property type="component" value="Unassembled WGS sequence"/>
</dbReference>
<gene>
    <name evidence="2" type="ORF">H0H28_09405</name>
</gene>
<comment type="caution">
    <text evidence="2">The sequence shown here is derived from an EMBL/GenBank/DDBJ whole genome shotgun (WGS) entry which is preliminary data.</text>
</comment>
<accession>A0A838WUG8</accession>
<sequence length="114" mass="12220">MGRKEHRVKVAIIGAGPRGLWAAEELFGRARQRGARIDLTVFNDGPLGSASATGAFQPAGPGLWLLNVPATAIESRLGSFNAWRGANDSFPPRHEVGEFLAASWRALENNTPRG</sequence>
<feature type="non-terminal residue" evidence="2">
    <location>
        <position position="114"/>
    </location>
</feature>
<dbReference type="SUPFAM" id="SSF51905">
    <property type="entry name" value="FAD/NAD(P)-binding domain"/>
    <property type="match status" value="1"/>
</dbReference>
<dbReference type="AlphaFoldDB" id="A0A838WUG8"/>
<dbReference type="InterPro" id="IPR036188">
    <property type="entry name" value="FAD/NAD-bd_sf"/>
</dbReference>
<evidence type="ECO:0000259" key="1">
    <source>
        <dbReference type="Pfam" id="PF13454"/>
    </source>
</evidence>